<sequence length="228" mass="26601">QKKMTTKIPTEILIKILNNVQSSRSTRDLYSSLLVNRIWCKVTIPILWELPLGQECYMHDERLMKKALFIRTYISLQLLSKLIGGQKRLEHLSIAGNGYLDYNSLFWAIISRKETLKSLRLYSVNFTHCLFLASSFTQLSGFHCTYLKFAAPKYSQKFIIKILEAANRNLKSIHLDLYPIITFEIFSAILNYCTKIEELTLHNLNPEQVIAMINDNFYELRRFSFDSG</sequence>
<dbReference type="Proteomes" id="UP000789706">
    <property type="component" value="Unassembled WGS sequence"/>
</dbReference>
<reference evidence="1" key="1">
    <citation type="submission" date="2021-06" db="EMBL/GenBank/DDBJ databases">
        <authorList>
            <person name="Kallberg Y."/>
            <person name="Tangrot J."/>
            <person name="Rosling A."/>
        </authorList>
    </citation>
    <scope>NUCLEOTIDE SEQUENCE</scope>
    <source>
        <strain evidence="1">AZ414A</strain>
    </source>
</reference>
<dbReference type="InterPro" id="IPR032675">
    <property type="entry name" value="LRR_dom_sf"/>
</dbReference>
<dbReference type="Gene3D" id="3.80.10.10">
    <property type="entry name" value="Ribonuclease Inhibitor"/>
    <property type="match status" value="1"/>
</dbReference>
<feature type="non-terminal residue" evidence="1">
    <location>
        <position position="228"/>
    </location>
</feature>
<organism evidence="1 2">
    <name type="scientific">Diversispora eburnea</name>
    <dbReference type="NCBI Taxonomy" id="1213867"/>
    <lineage>
        <taxon>Eukaryota</taxon>
        <taxon>Fungi</taxon>
        <taxon>Fungi incertae sedis</taxon>
        <taxon>Mucoromycota</taxon>
        <taxon>Glomeromycotina</taxon>
        <taxon>Glomeromycetes</taxon>
        <taxon>Diversisporales</taxon>
        <taxon>Diversisporaceae</taxon>
        <taxon>Diversispora</taxon>
    </lineage>
</organism>
<evidence type="ECO:0000313" key="1">
    <source>
        <dbReference type="EMBL" id="CAG8598134.1"/>
    </source>
</evidence>
<comment type="caution">
    <text evidence="1">The sequence shown here is derived from an EMBL/GenBank/DDBJ whole genome shotgun (WGS) entry which is preliminary data.</text>
</comment>
<evidence type="ECO:0000313" key="2">
    <source>
        <dbReference type="Proteomes" id="UP000789706"/>
    </source>
</evidence>
<gene>
    <name evidence="1" type="ORF">DEBURN_LOCUS9388</name>
</gene>
<accession>A0A9N9CE41</accession>
<dbReference type="SUPFAM" id="SSF52047">
    <property type="entry name" value="RNI-like"/>
    <property type="match status" value="1"/>
</dbReference>
<protein>
    <submittedName>
        <fullName evidence="1">9478_t:CDS:1</fullName>
    </submittedName>
</protein>
<proteinExistence type="predicted"/>
<dbReference type="EMBL" id="CAJVPK010001776">
    <property type="protein sequence ID" value="CAG8598134.1"/>
    <property type="molecule type" value="Genomic_DNA"/>
</dbReference>
<dbReference type="OrthoDB" id="2631350at2759"/>
<keyword evidence="2" id="KW-1185">Reference proteome</keyword>
<dbReference type="AlphaFoldDB" id="A0A9N9CE41"/>
<name>A0A9N9CE41_9GLOM</name>